<dbReference type="STRING" id="1246626.BleG1_0210"/>
<dbReference type="PROSITE" id="PS50987">
    <property type="entry name" value="HTH_ARSR_2"/>
    <property type="match status" value="1"/>
</dbReference>
<dbReference type="RefSeq" id="WP_038476125.1">
    <property type="nucleotide sequence ID" value="NZ_CP003923.1"/>
</dbReference>
<dbReference type="KEGG" id="ble:BleG1_0210"/>
<dbReference type="GO" id="GO:0003677">
    <property type="term" value="F:DNA binding"/>
    <property type="evidence" value="ECO:0007669"/>
    <property type="project" value="UniProtKB-KW"/>
</dbReference>
<organism evidence="5 6">
    <name type="scientific">Shouchella lehensis G1</name>
    <dbReference type="NCBI Taxonomy" id="1246626"/>
    <lineage>
        <taxon>Bacteria</taxon>
        <taxon>Bacillati</taxon>
        <taxon>Bacillota</taxon>
        <taxon>Bacilli</taxon>
        <taxon>Bacillales</taxon>
        <taxon>Bacillaceae</taxon>
        <taxon>Shouchella</taxon>
    </lineage>
</organism>
<proteinExistence type="predicted"/>
<evidence type="ECO:0000256" key="1">
    <source>
        <dbReference type="ARBA" id="ARBA00023015"/>
    </source>
</evidence>
<dbReference type="NCBIfam" id="NF033788">
    <property type="entry name" value="HTH_metalloreg"/>
    <property type="match status" value="1"/>
</dbReference>
<dbReference type="Proteomes" id="UP000027142">
    <property type="component" value="Chromosome"/>
</dbReference>
<dbReference type="InterPro" id="IPR036390">
    <property type="entry name" value="WH_DNA-bd_sf"/>
</dbReference>
<dbReference type="HOGENOM" id="CLU_097806_3_1_9"/>
<dbReference type="InterPro" id="IPR001845">
    <property type="entry name" value="HTH_ArsR_DNA-bd_dom"/>
</dbReference>
<evidence type="ECO:0000259" key="4">
    <source>
        <dbReference type="PROSITE" id="PS50987"/>
    </source>
</evidence>
<keyword evidence="6" id="KW-1185">Reference proteome</keyword>
<dbReference type="Gene3D" id="1.10.10.10">
    <property type="entry name" value="Winged helix-like DNA-binding domain superfamily/Winged helix DNA-binding domain"/>
    <property type="match status" value="1"/>
</dbReference>
<reference evidence="5 6" key="1">
    <citation type="journal article" date="2014" name="Gene">
        <title>A comparative genomic analysis of the alkalitolerant soil bacterium Bacillus lehensis G1.</title>
        <authorList>
            <person name="Noor Y.M."/>
            <person name="Samsulrizal N.H."/>
            <person name="Jema'on N.A."/>
            <person name="Low K.O."/>
            <person name="Ramli A.N."/>
            <person name="Alias N.I."/>
            <person name="Damis S.I."/>
            <person name="Fuzi S.F."/>
            <person name="Isa M.N."/>
            <person name="Murad A.M."/>
            <person name="Raih M.F."/>
            <person name="Bakar F.D."/>
            <person name="Najimudin N."/>
            <person name="Mahadi N.M."/>
            <person name="Illias R.M."/>
        </authorList>
    </citation>
    <scope>NUCLEOTIDE SEQUENCE [LARGE SCALE GENOMIC DNA]</scope>
    <source>
        <strain evidence="5 6">G1</strain>
    </source>
</reference>
<evidence type="ECO:0000313" key="5">
    <source>
        <dbReference type="EMBL" id="AIC92818.1"/>
    </source>
</evidence>
<dbReference type="OrthoDB" id="9798835at2"/>
<dbReference type="CDD" id="cd00090">
    <property type="entry name" value="HTH_ARSR"/>
    <property type="match status" value="1"/>
</dbReference>
<keyword evidence="2" id="KW-0238">DNA-binding</keyword>
<dbReference type="PRINTS" id="PR00778">
    <property type="entry name" value="HTHARSR"/>
</dbReference>
<keyword evidence="3" id="KW-0804">Transcription</keyword>
<gene>
    <name evidence="5" type="ORF">BleG1_0210</name>
</gene>
<dbReference type="SUPFAM" id="SSF46785">
    <property type="entry name" value="Winged helix' DNA-binding domain"/>
    <property type="match status" value="1"/>
</dbReference>
<protein>
    <submittedName>
        <fullName evidence="5">HTH-type transcriptional repressor ArsR</fullName>
    </submittedName>
</protein>
<evidence type="ECO:0000256" key="3">
    <source>
        <dbReference type="ARBA" id="ARBA00023163"/>
    </source>
</evidence>
<evidence type="ECO:0000313" key="6">
    <source>
        <dbReference type="Proteomes" id="UP000027142"/>
    </source>
</evidence>
<dbReference type="GO" id="GO:0003700">
    <property type="term" value="F:DNA-binding transcription factor activity"/>
    <property type="evidence" value="ECO:0007669"/>
    <property type="project" value="InterPro"/>
</dbReference>
<dbReference type="EMBL" id="CP003923">
    <property type="protein sequence ID" value="AIC92818.1"/>
    <property type="molecule type" value="Genomic_DNA"/>
</dbReference>
<dbReference type="InterPro" id="IPR051081">
    <property type="entry name" value="HTH_MetalResp_TranReg"/>
</dbReference>
<dbReference type="SMART" id="SM00418">
    <property type="entry name" value="HTH_ARSR"/>
    <property type="match status" value="1"/>
</dbReference>
<sequence length="113" mass="13196">MEHTTLPMSELTACLKVIGDPTRFLMLKLVEKKTYCVCEFVEMLGISQPAVSQHLRKLKDLGILTEEKREQWRYFTLNTTSTYFPVVRDLLQYSDDQDERYLQALEREGLASC</sequence>
<dbReference type="PANTHER" id="PTHR33154:SF18">
    <property type="entry name" value="ARSENICAL RESISTANCE OPERON REPRESSOR"/>
    <property type="match status" value="1"/>
</dbReference>
<dbReference type="AlphaFoldDB" id="A0A060LX05"/>
<accession>A0A060LX05</accession>
<dbReference type="PANTHER" id="PTHR33154">
    <property type="entry name" value="TRANSCRIPTIONAL REGULATOR, ARSR FAMILY"/>
    <property type="match status" value="1"/>
</dbReference>
<feature type="domain" description="HTH arsR-type" evidence="4">
    <location>
        <begin position="3"/>
        <end position="102"/>
    </location>
</feature>
<dbReference type="Pfam" id="PF01022">
    <property type="entry name" value="HTH_5"/>
    <property type="match status" value="1"/>
</dbReference>
<dbReference type="InterPro" id="IPR036388">
    <property type="entry name" value="WH-like_DNA-bd_sf"/>
</dbReference>
<evidence type="ECO:0000256" key="2">
    <source>
        <dbReference type="ARBA" id="ARBA00023125"/>
    </source>
</evidence>
<dbReference type="InterPro" id="IPR011991">
    <property type="entry name" value="ArsR-like_HTH"/>
</dbReference>
<keyword evidence="1" id="KW-0805">Transcription regulation</keyword>
<name>A0A060LX05_9BACI</name>
<dbReference type="eggNOG" id="COG0640">
    <property type="taxonomic scope" value="Bacteria"/>
</dbReference>
<dbReference type="PATRIC" id="fig|1246626.3.peg.192"/>